<evidence type="ECO:0000313" key="2">
    <source>
        <dbReference type="Proteomes" id="UP000811609"/>
    </source>
</evidence>
<name>A0A8T1RCM0_CARIL</name>
<accession>A0A8T1RCM0</accession>
<organism evidence="1 2">
    <name type="scientific">Carya illinoinensis</name>
    <name type="common">Pecan</name>
    <dbReference type="NCBI Taxonomy" id="32201"/>
    <lineage>
        <taxon>Eukaryota</taxon>
        <taxon>Viridiplantae</taxon>
        <taxon>Streptophyta</taxon>
        <taxon>Embryophyta</taxon>
        <taxon>Tracheophyta</taxon>
        <taxon>Spermatophyta</taxon>
        <taxon>Magnoliopsida</taxon>
        <taxon>eudicotyledons</taxon>
        <taxon>Gunneridae</taxon>
        <taxon>Pentapetalae</taxon>
        <taxon>rosids</taxon>
        <taxon>fabids</taxon>
        <taxon>Fagales</taxon>
        <taxon>Juglandaceae</taxon>
        <taxon>Carya</taxon>
    </lineage>
</organism>
<dbReference type="EMBL" id="CM031810">
    <property type="protein sequence ID" value="KAG6663832.1"/>
    <property type="molecule type" value="Genomic_DNA"/>
</dbReference>
<dbReference type="AlphaFoldDB" id="A0A8T1RCM0"/>
<comment type="caution">
    <text evidence="1">The sequence shown here is derived from an EMBL/GenBank/DDBJ whole genome shotgun (WGS) entry which is preliminary data.</text>
</comment>
<sequence>MNEINILGLGLVLWFGLGVCGFKSGSWFLGSRLVHGFVRSWLWLFCTRMKRGFMGLWLLGSRRRRIPTLREEDEKRVSWRRRESVVRGFPMETGSSWGIWGRKGWLHWGRGKTSEGWLSRLGWDGREFELKRK</sequence>
<reference evidence="1" key="1">
    <citation type="submission" date="2020-12" db="EMBL/GenBank/DDBJ databases">
        <title>WGS assembly of Carya illinoinensis cv. Pawnee.</title>
        <authorList>
            <person name="Platts A."/>
            <person name="Shu S."/>
            <person name="Wright S."/>
            <person name="Barry K."/>
            <person name="Edger P."/>
            <person name="Pires J.C."/>
            <person name="Schmutz J."/>
        </authorList>
    </citation>
    <scope>NUCLEOTIDE SEQUENCE</scope>
    <source>
        <tissue evidence="1">Leaf</tissue>
    </source>
</reference>
<dbReference type="Proteomes" id="UP000811609">
    <property type="component" value="Chromosome 2"/>
</dbReference>
<protein>
    <submittedName>
        <fullName evidence="1">Uncharacterized protein</fullName>
    </submittedName>
</protein>
<evidence type="ECO:0000313" key="1">
    <source>
        <dbReference type="EMBL" id="KAG6663832.1"/>
    </source>
</evidence>
<gene>
    <name evidence="1" type="ORF">CIPAW_02G050400</name>
</gene>
<proteinExistence type="predicted"/>
<keyword evidence="2" id="KW-1185">Reference proteome</keyword>